<gene>
    <name evidence="5" type="ORF">HK105_200256</name>
</gene>
<dbReference type="EC" id="2.7.-.-" evidence="4"/>
<name>A0ABR4NL57_9FUNG</name>
<evidence type="ECO:0000256" key="2">
    <source>
        <dbReference type="ARBA" id="ARBA00022679"/>
    </source>
</evidence>
<organism evidence="5 6">
    <name type="scientific">Polyrhizophydium stewartii</name>
    <dbReference type="NCBI Taxonomy" id="2732419"/>
    <lineage>
        <taxon>Eukaryota</taxon>
        <taxon>Fungi</taxon>
        <taxon>Fungi incertae sedis</taxon>
        <taxon>Chytridiomycota</taxon>
        <taxon>Chytridiomycota incertae sedis</taxon>
        <taxon>Chytridiomycetes</taxon>
        <taxon>Rhizophydiales</taxon>
        <taxon>Rhizophydiales incertae sedis</taxon>
        <taxon>Polyrhizophydium</taxon>
    </lineage>
</organism>
<dbReference type="Gene3D" id="3.30.470.160">
    <property type="entry name" value="Inositol polyphosphate kinase"/>
    <property type="match status" value="1"/>
</dbReference>
<dbReference type="PANTHER" id="PTHR12400">
    <property type="entry name" value="INOSITOL POLYPHOSPHATE KINASE"/>
    <property type="match status" value="1"/>
</dbReference>
<reference evidence="5 6" key="1">
    <citation type="submission" date="2023-09" db="EMBL/GenBank/DDBJ databases">
        <title>Pangenome analysis of Batrachochytrium dendrobatidis and related Chytrids.</title>
        <authorList>
            <person name="Yacoub M.N."/>
            <person name="Stajich J.E."/>
            <person name="James T.Y."/>
        </authorList>
    </citation>
    <scope>NUCLEOTIDE SEQUENCE [LARGE SCALE GENOMIC DNA]</scope>
    <source>
        <strain evidence="5 6">JEL0888</strain>
    </source>
</reference>
<protein>
    <recommendedName>
        <fullName evidence="4">Kinase</fullName>
        <ecNumber evidence="4">2.7.-.-</ecNumber>
    </recommendedName>
</protein>
<evidence type="ECO:0000256" key="1">
    <source>
        <dbReference type="ARBA" id="ARBA00007374"/>
    </source>
</evidence>
<sequence>MPEAPSAFEHQVAGHAGTLLALGDGRVAKQATAIETAFYQQAPVRAPGLAEAFMPPFLGLAEVPFGDATATALVMGDVLDGFERPCIADIKLGVRLYGDEATAEKRERMEHQARSTTSGATGLRVCGMKVFDPTREAFDVYDRRFGRAITAEQLGIAVDVLLGVLVPEPGVTAPHGPHGLVPAASEDARRHARAVCQRLIGQLGRLRETLAASPVRLYGASALVVYEGMRTAGAPRTDVRLIDFVHSKFVDDADGPDTGALFGVDNLLGLVRDALVRLDGAREP</sequence>
<dbReference type="Pfam" id="PF03770">
    <property type="entry name" value="IPK"/>
    <property type="match status" value="2"/>
</dbReference>
<keyword evidence="6" id="KW-1185">Reference proteome</keyword>
<evidence type="ECO:0000256" key="4">
    <source>
        <dbReference type="RuleBase" id="RU363090"/>
    </source>
</evidence>
<evidence type="ECO:0000313" key="6">
    <source>
        <dbReference type="Proteomes" id="UP001527925"/>
    </source>
</evidence>
<dbReference type="SUPFAM" id="SSF56104">
    <property type="entry name" value="SAICAR synthase-like"/>
    <property type="match status" value="1"/>
</dbReference>
<dbReference type="InterPro" id="IPR005522">
    <property type="entry name" value="IPK"/>
</dbReference>
<proteinExistence type="inferred from homology"/>
<comment type="caution">
    <text evidence="5">The sequence shown here is derived from an EMBL/GenBank/DDBJ whole genome shotgun (WGS) entry which is preliminary data.</text>
</comment>
<dbReference type="Proteomes" id="UP001527925">
    <property type="component" value="Unassembled WGS sequence"/>
</dbReference>
<keyword evidence="3 4" id="KW-0418">Kinase</keyword>
<comment type="similarity">
    <text evidence="1 4">Belongs to the inositol phosphokinase (IPK) family.</text>
</comment>
<evidence type="ECO:0000256" key="3">
    <source>
        <dbReference type="ARBA" id="ARBA00022777"/>
    </source>
</evidence>
<accession>A0ABR4NL57</accession>
<dbReference type="InterPro" id="IPR038286">
    <property type="entry name" value="IPK_sf"/>
</dbReference>
<keyword evidence="2 4" id="KW-0808">Transferase</keyword>
<dbReference type="EMBL" id="JADGIZ020000001">
    <property type="protein sequence ID" value="KAL2920189.1"/>
    <property type="molecule type" value="Genomic_DNA"/>
</dbReference>
<dbReference type="PANTHER" id="PTHR12400:SF21">
    <property type="entry name" value="KINASE"/>
    <property type="match status" value="1"/>
</dbReference>
<evidence type="ECO:0000313" key="5">
    <source>
        <dbReference type="EMBL" id="KAL2920189.1"/>
    </source>
</evidence>